<dbReference type="Gene3D" id="3.40.50.720">
    <property type="entry name" value="NAD(P)-binding Rossmann-like Domain"/>
    <property type="match status" value="1"/>
</dbReference>
<comment type="caution">
    <text evidence="4">The sequence shown here is derived from an EMBL/GenBank/DDBJ whole genome shotgun (WGS) entry which is preliminary data.</text>
</comment>
<dbReference type="STRING" id="157733.AB986_20870"/>
<evidence type="ECO:0000259" key="3">
    <source>
        <dbReference type="Pfam" id="PF08338"/>
    </source>
</evidence>
<comment type="similarity">
    <text evidence="1">Belongs to the NAD(P)-dependent epimerase/dehydratase family. SDR39U1 subfamily.</text>
</comment>
<dbReference type="RefSeq" id="WP_048313607.1">
    <property type="nucleotide sequence ID" value="NZ_CP119526.1"/>
</dbReference>
<dbReference type="OrthoDB" id="9801773at2"/>
<evidence type="ECO:0000256" key="1">
    <source>
        <dbReference type="ARBA" id="ARBA00009353"/>
    </source>
</evidence>
<evidence type="ECO:0000259" key="2">
    <source>
        <dbReference type="Pfam" id="PF01370"/>
    </source>
</evidence>
<dbReference type="SUPFAM" id="SSF51735">
    <property type="entry name" value="NAD(P)-binding Rossmann-fold domains"/>
    <property type="match status" value="1"/>
</dbReference>
<name>A0A0J6FNF2_9BACL</name>
<sequence>MNIAITGGTGFVGSALTESFVNDGHSVYILTRNPDNKPVKKGVTYVKWLKDDAEPAKELPNIHAIVNLAGESINSGRWTEERKQRILDSRISSTREIISIIQQRDKKPRVLVNASAIGYYGSSLDQSFTENNTEAGNDFLADVSKKWEDEAMNAQNHGVRTVLTRFGIVLGEEGALPLMVLPYKLFIGGKLGDGRQWYSWVHIQDVIGMIRFAVDHESVQGPLNVTAPEPKRMNDFGKTVAEVLNRPHWIPVPEAPMQAALGEKSGIVLKGQCVLPQKAKELGYPFRYIKLKDALENLLV</sequence>
<dbReference type="InterPro" id="IPR010099">
    <property type="entry name" value="SDR39U1"/>
</dbReference>
<dbReference type="Proteomes" id="UP000035996">
    <property type="component" value="Unassembled WGS sequence"/>
</dbReference>
<evidence type="ECO:0000313" key="4">
    <source>
        <dbReference type="EMBL" id="KMM35902.1"/>
    </source>
</evidence>
<organism evidence="4 5">
    <name type="scientific">Guptibacillus hwajinpoensis</name>
    <dbReference type="NCBI Taxonomy" id="208199"/>
    <lineage>
        <taxon>Bacteria</taxon>
        <taxon>Bacillati</taxon>
        <taxon>Bacillota</taxon>
        <taxon>Bacilli</taxon>
        <taxon>Bacillales</taxon>
        <taxon>Guptibacillaceae</taxon>
        <taxon>Guptibacillus</taxon>
    </lineage>
</organism>
<dbReference type="NCBIfam" id="TIGR01777">
    <property type="entry name" value="yfcH"/>
    <property type="match status" value="1"/>
</dbReference>
<gene>
    <name evidence="4" type="ORF">AB986_20870</name>
</gene>
<dbReference type="InterPro" id="IPR036291">
    <property type="entry name" value="NAD(P)-bd_dom_sf"/>
</dbReference>
<accession>A0A0J6FNF2</accession>
<dbReference type="EMBL" id="LELK01000015">
    <property type="protein sequence ID" value="KMM35902.1"/>
    <property type="molecule type" value="Genomic_DNA"/>
</dbReference>
<proteinExistence type="inferred from homology"/>
<reference evidence="4" key="1">
    <citation type="submission" date="2015-06" db="EMBL/GenBank/DDBJ databases">
        <authorList>
            <person name="Liu B."/>
            <person name="Wang J."/>
            <person name="Zhu Y."/>
            <person name="Liu G."/>
            <person name="Chen Q."/>
            <person name="Zheng C."/>
            <person name="Che J."/>
            <person name="Ge C."/>
            <person name="Shi H."/>
            <person name="Pan Z."/>
            <person name="Liu X."/>
        </authorList>
    </citation>
    <scope>NUCLEOTIDE SEQUENCE [LARGE SCALE GENOMIC DNA]</scope>
    <source>
        <strain evidence="4">DSM 16346</strain>
    </source>
</reference>
<dbReference type="AlphaFoldDB" id="A0A0J6FNF2"/>
<dbReference type="PATRIC" id="fig|157733.3.peg.1985"/>
<feature type="domain" description="DUF1731" evidence="3">
    <location>
        <begin position="252"/>
        <end position="298"/>
    </location>
</feature>
<keyword evidence="5" id="KW-1185">Reference proteome</keyword>
<protein>
    <submittedName>
        <fullName evidence="4">Multidrug MFS transporter</fullName>
    </submittedName>
</protein>
<dbReference type="PANTHER" id="PTHR11092:SF0">
    <property type="entry name" value="EPIMERASE FAMILY PROTEIN SDR39U1"/>
    <property type="match status" value="1"/>
</dbReference>
<dbReference type="PANTHER" id="PTHR11092">
    <property type="entry name" value="SUGAR NUCLEOTIDE EPIMERASE RELATED"/>
    <property type="match status" value="1"/>
</dbReference>
<dbReference type="Pfam" id="PF08338">
    <property type="entry name" value="DUF1731"/>
    <property type="match status" value="1"/>
</dbReference>
<feature type="domain" description="NAD-dependent epimerase/dehydratase" evidence="2">
    <location>
        <begin position="3"/>
        <end position="217"/>
    </location>
</feature>
<dbReference type="Pfam" id="PF01370">
    <property type="entry name" value="Epimerase"/>
    <property type="match status" value="1"/>
</dbReference>
<dbReference type="InterPro" id="IPR001509">
    <property type="entry name" value="Epimerase_deHydtase"/>
</dbReference>
<dbReference type="InterPro" id="IPR013549">
    <property type="entry name" value="DUF1731"/>
</dbReference>
<dbReference type="CDD" id="cd05242">
    <property type="entry name" value="SDR_a8"/>
    <property type="match status" value="1"/>
</dbReference>
<evidence type="ECO:0000313" key="5">
    <source>
        <dbReference type="Proteomes" id="UP000035996"/>
    </source>
</evidence>